<dbReference type="PROSITE" id="PS50054">
    <property type="entry name" value="TYR_PHOSPHATASE_DUAL"/>
    <property type="match status" value="1"/>
</dbReference>
<evidence type="ECO:0000259" key="3">
    <source>
        <dbReference type="PROSITE" id="PS50054"/>
    </source>
</evidence>
<gene>
    <name evidence="5" type="ORF">CYMTET_18039</name>
</gene>
<evidence type="ECO:0000256" key="2">
    <source>
        <dbReference type="SAM" id="MobiDB-lite"/>
    </source>
</evidence>
<proteinExistence type="predicted"/>
<dbReference type="InterPro" id="IPR050561">
    <property type="entry name" value="PTP"/>
</dbReference>
<dbReference type="SMART" id="SM00195">
    <property type="entry name" value="DSPc"/>
    <property type="match status" value="1"/>
</dbReference>
<accession>A0AAE0L6B2</accession>
<keyword evidence="1" id="KW-0378">Hydrolase</keyword>
<dbReference type="Proteomes" id="UP001190700">
    <property type="component" value="Unassembled WGS sequence"/>
</dbReference>
<name>A0AAE0L6B2_9CHLO</name>
<dbReference type="Gene3D" id="3.90.190.10">
    <property type="entry name" value="Protein tyrosine phosphatase superfamily"/>
    <property type="match status" value="1"/>
</dbReference>
<dbReference type="AlphaFoldDB" id="A0AAE0L6B2"/>
<dbReference type="EMBL" id="LGRX02008290">
    <property type="protein sequence ID" value="KAK3273738.1"/>
    <property type="molecule type" value="Genomic_DNA"/>
</dbReference>
<keyword evidence="6" id="KW-1185">Reference proteome</keyword>
<dbReference type="InterPro" id="IPR029021">
    <property type="entry name" value="Prot-tyrosine_phosphatase-like"/>
</dbReference>
<dbReference type="InterPro" id="IPR020422">
    <property type="entry name" value="TYR_PHOSPHATASE_DUAL_dom"/>
</dbReference>
<organism evidence="5 6">
    <name type="scientific">Cymbomonas tetramitiformis</name>
    <dbReference type="NCBI Taxonomy" id="36881"/>
    <lineage>
        <taxon>Eukaryota</taxon>
        <taxon>Viridiplantae</taxon>
        <taxon>Chlorophyta</taxon>
        <taxon>Pyramimonadophyceae</taxon>
        <taxon>Pyramimonadales</taxon>
        <taxon>Pyramimonadaceae</taxon>
        <taxon>Cymbomonas</taxon>
    </lineage>
</organism>
<evidence type="ECO:0000313" key="5">
    <source>
        <dbReference type="EMBL" id="KAK3273738.1"/>
    </source>
</evidence>
<feature type="domain" description="Tyrosine-protein phosphatase" evidence="3">
    <location>
        <begin position="63"/>
        <end position="235"/>
    </location>
</feature>
<dbReference type="InterPro" id="IPR000387">
    <property type="entry name" value="Tyr_Pase_dom"/>
</dbReference>
<feature type="domain" description="Tyrosine specific protein phosphatases" evidence="4">
    <location>
        <begin position="170"/>
        <end position="211"/>
    </location>
</feature>
<dbReference type="FunFam" id="3.90.190.10:FF:000157">
    <property type="entry name" value="Protein-tyrosine phosphatase"/>
    <property type="match status" value="1"/>
</dbReference>
<dbReference type="SUPFAM" id="SSF52799">
    <property type="entry name" value="(Phosphotyrosine protein) phosphatases II"/>
    <property type="match status" value="1"/>
</dbReference>
<evidence type="ECO:0000313" key="6">
    <source>
        <dbReference type="Proteomes" id="UP001190700"/>
    </source>
</evidence>
<protein>
    <submittedName>
        <fullName evidence="5">Uncharacterized protein</fullName>
    </submittedName>
</protein>
<dbReference type="PROSITE" id="PS00383">
    <property type="entry name" value="TYR_PHOSPHATASE_1"/>
    <property type="match status" value="1"/>
</dbReference>
<dbReference type="InterPro" id="IPR016130">
    <property type="entry name" value="Tyr_Pase_AS"/>
</dbReference>
<comment type="caution">
    <text evidence="5">The sequence shown here is derived from an EMBL/GenBank/DDBJ whole genome shotgun (WGS) entry which is preliminary data.</text>
</comment>
<feature type="region of interest" description="Disordered" evidence="2">
    <location>
        <begin position="1"/>
        <end position="21"/>
    </location>
</feature>
<reference evidence="5 6" key="1">
    <citation type="journal article" date="2015" name="Genome Biol. Evol.">
        <title>Comparative Genomics of a Bacterivorous Green Alga Reveals Evolutionary Causalities and Consequences of Phago-Mixotrophic Mode of Nutrition.</title>
        <authorList>
            <person name="Burns J.A."/>
            <person name="Paasch A."/>
            <person name="Narechania A."/>
            <person name="Kim E."/>
        </authorList>
    </citation>
    <scope>NUCLEOTIDE SEQUENCE [LARGE SCALE GENOMIC DNA]</scope>
    <source>
        <strain evidence="5 6">PLY_AMNH</strain>
    </source>
</reference>
<evidence type="ECO:0000256" key="1">
    <source>
        <dbReference type="ARBA" id="ARBA00022801"/>
    </source>
</evidence>
<evidence type="ECO:0000259" key="4">
    <source>
        <dbReference type="PROSITE" id="PS50056"/>
    </source>
</evidence>
<dbReference type="InterPro" id="IPR003595">
    <property type="entry name" value="Tyr_Pase_cat"/>
</dbReference>
<dbReference type="Pfam" id="PF22785">
    <property type="entry name" value="Tc-R-P"/>
    <property type="match status" value="1"/>
</dbReference>
<dbReference type="SMART" id="SM00404">
    <property type="entry name" value="PTPc_motif"/>
    <property type="match status" value="1"/>
</dbReference>
<sequence>MGTGISVKEEPKSWATNANKMPPGNSVPLALKYWVQCTFEGGRNCRHEDYKRQKGPAAVMGLHSNWITKDVLGMARPNDKAIREHGIVDQFVDLGIEAIVNLQELGEHPTCGEGITSGGFSYTPESFMARGVHHYNFSWRDMTCPSLGLALDIVQVIAHHCIDRKRRCAVHCHAGLGRTGLIIACYLVYAMGMGSQAAIQLVRKQRPGSLQVTLCLLRLTGVLQSIRATPDRFKK</sequence>
<dbReference type="GO" id="GO:0016787">
    <property type="term" value="F:hydrolase activity"/>
    <property type="evidence" value="ECO:0007669"/>
    <property type="project" value="UniProtKB-KW"/>
</dbReference>
<dbReference type="PANTHER" id="PTHR23339">
    <property type="entry name" value="TYROSINE SPECIFIC PROTEIN PHOSPHATASE AND DUAL SPECIFICITY PROTEIN PHOSPHATASE"/>
    <property type="match status" value="1"/>
</dbReference>
<dbReference type="PROSITE" id="PS50056">
    <property type="entry name" value="TYR_PHOSPHATASE_2"/>
    <property type="match status" value="1"/>
</dbReference>